<evidence type="ECO:0000256" key="1">
    <source>
        <dbReference type="ARBA" id="ARBA00001966"/>
    </source>
</evidence>
<dbReference type="InterPro" id="IPR018709">
    <property type="entry name" value="CoA_activase_DUF2229"/>
</dbReference>
<keyword evidence="3" id="KW-0408">Iron</keyword>
<dbReference type="InterPro" id="IPR008275">
    <property type="entry name" value="CoA_E_activase_dom"/>
</dbReference>
<dbReference type="PANTHER" id="PTHR32329">
    <property type="entry name" value="BIFUNCTIONAL PROTEIN [INCLUDES 2-HYDROXYACYL-COA DEHYDRATASE (N-TER) AND ITS ACTIVATOR DOMAIN (C_TERM)-RELATED"/>
    <property type="match status" value="1"/>
</dbReference>
<evidence type="ECO:0000256" key="4">
    <source>
        <dbReference type="ARBA" id="ARBA00023014"/>
    </source>
</evidence>
<dbReference type="InterPro" id="IPR043129">
    <property type="entry name" value="ATPase_NBD"/>
</dbReference>
<dbReference type="Pfam" id="PF09989">
    <property type="entry name" value="DUF2229"/>
    <property type="match status" value="1"/>
</dbReference>
<evidence type="ECO:0000313" key="7">
    <source>
        <dbReference type="EMBL" id="SFF69988.1"/>
    </source>
</evidence>
<accession>A0A1I2KUH2</accession>
<organism evidence="7 8">
    <name type="scientific">Sunxiuqinia elliptica</name>
    <dbReference type="NCBI Taxonomy" id="655355"/>
    <lineage>
        <taxon>Bacteria</taxon>
        <taxon>Pseudomonadati</taxon>
        <taxon>Bacteroidota</taxon>
        <taxon>Bacteroidia</taxon>
        <taxon>Marinilabiliales</taxon>
        <taxon>Prolixibacteraceae</taxon>
        <taxon>Sunxiuqinia</taxon>
    </lineage>
</organism>
<gene>
    <name evidence="7" type="ORF">SAMN05216283_11363</name>
</gene>
<proteinExistence type="predicted"/>
<evidence type="ECO:0000313" key="8">
    <source>
        <dbReference type="Proteomes" id="UP000198964"/>
    </source>
</evidence>
<evidence type="ECO:0000259" key="5">
    <source>
        <dbReference type="Pfam" id="PF01869"/>
    </source>
</evidence>
<dbReference type="RefSeq" id="WP_093921319.1">
    <property type="nucleotide sequence ID" value="NZ_FONW01000013.1"/>
</dbReference>
<dbReference type="Proteomes" id="UP000198964">
    <property type="component" value="Unassembled WGS sequence"/>
</dbReference>
<dbReference type="NCBIfam" id="TIGR00241">
    <property type="entry name" value="CoA_E_activ"/>
    <property type="match status" value="2"/>
</dbReference>
<keyword evidence="8" id="KW-1185">Reference proteome</keyword>
<reference evidence="7 8" key="1">
    <citation type="submission" date="2016-10" db="EMBL/GenBank/DDBJ databases">
        <authorList>
            <person name="de Groot N.N."/>
        </authorList>
    </citation>
    <scope>NUCLEOTIDE SEQUENCE [LARGE SCALE GENOMIC DNA]</scope>
    <source>
        <strain evidence="7 8">CGMCC 1.9156</strain>
    </source>
</reference>
<feature type="domain" description="ATPase BadF/BadG/BcrA/BcrD type" evidence="5">
    <location>
        <begin position="331"/>
        <end position="582"/>
    </location>
</feature>
<feature type="domain" description="ATPase BadF/BadG/BcrA/BcrD type" evidence="5">
    <location>
        <begin position="6"/>
        <end position="269"/>
    </location>
</feature>
<dbReference type="PANTHER" id="PTHR32329:SF7">
    <property type="entry name" value="ACTIVATOR OF 2-HYDROXYACYL-COA-HYDRATASE"/>
    <property type="match status" value="1"/>
</dbReference>
<keyword evidence="4" id="KW-0411">Iron-sulfur</keyword>
<name>A0A1I2KUH2_9BACT</name>
<dbReference type="InterPro" id="IPR002731">
    <property type="entry name" value="ATPase_BadF"/>
</dbReference>
<dbReference type="GO" id="GO:0051536">
    <property type="term" value="F:iron-sulfur cluster binding"/>
    <property type="evidence" value="ECO:0007669"/>
    <property type="project" value="UniProtKB-KW"/>
</dbReference>
<comment type="cofactor">
    <cofactor evidence="1">
        <name>[4Fe-4S] cluster</name>
        <dbReference type="ChEBI" id="CHEBI:49883"/>
    </cofactor>
</comment>
<dbReference type="EMBL" id="FONW01000013">
    <property type="protein sequence ID" value="SFF69988.1"/>
    <property type="molecule type" value="Genomic_DNA"/>
</dbReference>
<protein>
    <submittedName>
        <fullName evidence="7">CoA-substrate-specific enzyme activase, putative</fullName>
    </submittedName>
</protein>
<dbReference type="Gene3D" id="3.40.50.11900">
    <property type="match status" value="1"/>
</dbReference>
<evidence type="ECO:0000259" key="6">
    <source>
        <dbReference type="Pfam" id="PF09989"/>
    </source>
</evidence>
<dbReference type="CDD" id="cd24034">
    <property type="entry name" value="ASKHA_NBD_O66634-like_rpt1"/>
    <property type="match status" value="1"/>
</dbReference>
<evidence type="ECO:0000256" key="3">
    <source>
        <dbReference type="ARBA" id="ARBA00023004"/>
    </source>
</evidence>
<dbReference type="SUPFAM" id="SSF53067">
    <property type="entry name" value="Actin-like ATPase domain"/>
    <property type="match status" value="2"/>
</dbReference>
<dbReference type="InterPro" id="IPR051805">
    <property type="entry name" value="Dehydratase_Activator_Redct"/>
</dbReference>
<dbReference type="CDD" id="cd24035">
    <property type="entry name" value="ASKHA_NBD_O66634-like_rpt2"/>
    <property type="match status" value="1"/>
</dbReference>
<sequence>MSTYSIGIDIGYSAIKIAIIDSQNNVVFTEYQTHKGQVKDTLELLFLRIDEKISISEIKHGAMTGSLGRNRIQGRLIHRVNEVAAAIEGSVFLNPEVKSIIEIGGQSARYYTGLSGQQGNILRISKRNRLQMASNSDCAAGTGSFLEEQASRLNIDINHYSEFVQRAKTVPRIAGRCSVFAKTDIIHHQQEGLPSEDILKGVAYAIVKNYKGAVIRRLPVESPMLFIGGVAKNQAIVDALRDVLHKTESELIVPKHFDIANSIGAALIAKKENFRLNFRKVFWDCLTFEEAAKKPNGEDLVPLSRLAQEDITTKHVISPRKINSSEQAFFLGVDIGSTSTNLVLINPDREVVTFEYIRTKGNPLKAVQEGLKKIRSTLTGEFKISGVGITGSGRNFIGQQIGADVIKDEITAQAKAAVKIDPEVDTIFEIGGQDSKYISITNGRVTDFQMNKVCAAGTGSFLDEQAQEFNIPVDELGTLAFKGAHPVALGERCTVFIKTSIASSLSKGEKTEDIVAGLCYSIAKNYLYRVVGQKKIGNKIMLQGGIAFNQGVANAFRILTQKPISTTPFFSVTGAYGAALIARDEMRGRETSFIGIEKLGLLSQENEIQKTAIEETNSGNFNKKIGETIFDDYDNTIDPAKKTVGIPRALFTYGMFPMFNAIFKKLGFNVLLSDWSNEDTIRLGQEFAMEETCFPVKLITGHVAELVSKGVDYLFFPDLYTIDHPGSQSRQNYGCAYMQLAFKIVSHTMELEKKGIKLLAPTIAFNLGKDFMRKSFSNLGELLGKNEAETNAALQKGMEAFHRFEERIAANGKKAMEKLDPGKITFVIVSKMYGVSDPVLNLGIPDKLMDMGYQVVPFFDLPEGADVSKEHPNMYWPFGQHILEPAYMVREHPNMFPILLSHHGCGPDSVLIHYFKEIMGDKPFLNIEIDEHASTIGVTTRIEAFVNSLKVSQTKESKSTAHYLGKVNYKNLNIKHHLAELSPVAKIYLPNIYPYSELFKELLIQKGYNVDILKTNAQTIGEGRKHTLTNEYYSLSSLLGDCFSVVENTPDKQGITFLIPQTEGAEVEGQFNRMLRTKLDEQNYHEIEIASPFLEDAVSLEYDELKAVFYCILAGDIVNVAAPDYKETSLQKFKKLIRDKQLNISSLKTAAEEVYAVLKKRTYSKRVLAIGEPQIIFNDFLNSYTFNALEEQKHKVVYSPLSEAVWMFWDDFVKQNRSGDAVFASKLKALKNDMQNIARQLNDESPFTPEIETLVTKADETIGLYAGAFARYRQAKVLCNSIKIDGIITATSMYENTGISLNILHKGFSNGDSKPILNLTFDGNSNENDRTKVESFIYYL</sequence>
<dbReference type="GO" id="GO:0046872">
    <property type="term" value="F:metal ion binding"/>
    <property type="evidence" value="ECO:0007669"/>
    <property type="project" value="UniProtKB-KW"/>
</dbReference>
<dbReference type="Pfam" id="PF01869">
    <property type="entry name" value="BcrAD_BadFG"/>
    <property type="match status" value="2"/>
</dbReference>
<dbReference type="Gene3D" id="3.30.420.40">
    <property type="match status" value="4"/>
</dbReference>
<evidence type="ECO:0000256" key="2">
    <source>
        <dbReference type="ARBA" id="ARBA00022723"/>
    </source>
</evidence>
<keyword evidence="2" id="KW-0479">Metal-binding</keyword>
<dbReference type="STRING" id="655355.SAMN05216283_11363"/>
<feature type="domain" description="DUF2229" evidence="6">
    <location>
        <begin position="643"/>
        <end position="857"/>
    </location>
</feature>